<keyword evidence="8" id="KW-0408">Iron</keyword>
<dbReference type="InterPro" id="IPR036390">
    <property type="entry name" value="WH_DNA-bd_sf"/>
</dbReference>
<proteinExistence type="inferred from homology"/>
<comment type="similarity">
    <text evidence="1">Belongs to the Fur family.</text>
</comment>
<evidence type="ECO:0000256" key="6">
    <source>
        <dbReference type="ARBA" id="ARBA00023163"/>
    </source>
</evidence>
<feature type="binding site" evidence="7">
    <location>
        <position position="154"/>
    </location>
    <ligand>
        <name>Zn(2+)</name>
        <dbReference type="ChEBI" id="CHEBI:29105"/>
    </ligand>
</feature>
<keyword evidence="2" id="KW-0678">Repressor</keyword>
<dbReference type="Pfam" id="PF01475">
    <property type="entry name" value="FUR"/>
    <property type="match status" value="1"/>
</dbReference>
<organism evidence="9">
    <name type="scientific">Candidatus Caldatribacterium californiense</name>
    <dbReference type="NCBI Taxonomy" id="1454726"/>
    <lineage>
        <taxon>Bacteria</taxon>
        <taxon>Pseudomonadati</taxon>
        <taxon>Atribacterota</taxon>
        <taxon>Atribacteria</taxon>
        <taxon>Atribacterales</taxon>
        <taxon>Candidatus Caldatribacteriaceae</taxon>
        <taxon>Candidatus Caldatribacterium</taxon>
    </lineage>
</organism>
<dbReference type="InterPro" id="IPR036388">
    <property type="entry name" value="WH-like_DNA-bd_sf"/>
</dbReference>
<dbReference type="Gene3D" id="3.30.1490.190">
    <property type="match status" value="1"/>
</dbReference>
<dbReference type="GO" id="GO:0008270">
    <property type="term" value="F:zinc ion binding"/>
    <property type="evidence" value="ECO:0007669"/>
    <property type="project" value="TreeGrafter"/>
</dbReference>
<evidence type="ECO:0000313" key="9">
    <source>
        <dbReference type="EMBL" id="HGI29812.1"/>
    </source>
</evidence>
<evidence type="ECO:0000256" key="4">
    <source>
        <dbReference type="ARBA" id="ARBA00023015"/>
    </source>
</evidence>
<evidence type="ECO:0000256" key="1">
    <source>
        <dbReference type="ARBA" id="ARBA00007957"/>
    </source>
</evidence>
<feature type="binding site" evidence="7">
    <location>
        <position position="105"/>
    </location>
    <ligand>
        <name>Zn(2+)</name>
        <dbReference type="ChEBI" id="CHEBI:29105"/>
    </ligand>
</feature>
<keyword evidence="4" id="KW-0805">Transcription regulation</keyword>
<dbReference type="InterPro" id="IPR043135">
    <property type="entry name" value="Fur_C"/>
</dbReference>
<comment type="cofactor">
    <cofactor evidence="8">
        <name>Mn(2+)</name>
        <dbReference type="ChEBI" id="CHEBI:29035"/>
    </cofactor>
    <cofactor evidence="8">
        <name>Fe(2+)</name>
        <dbReference type="ChEBI" id="CHEBI:29033"/>
    </cofactor>
    <text evidence="8">Binds 1 Mn(2+) or Fe(2+) ion per subunit.</text>
</comment>
<evidence type="ECO:0000256" key="2">
    <source>
        <dbReference type="ARBA" id="ARBA00022491"/>
    </source>
</evidence>
<evidence type="ECO:0000256" key="5">
    <source>
        <dbReference type="ARBA" id="ARBA00023125"/>
    </source>
</evidence>
<accession>A0A7V3YF10</accession>
<dbReference type="Gene3D" id="1.10.10.10">
    <property type="entry name" value="Winged helix-like DNA-binding domain superfamily/Winged helix DNA-binding domain"/>
    <property type="match status" value="1"/>
</dbReference>
<feature type="binding site" evidence="8">
    <location>
        <position position="120"/>
    </location>
    <ligand>
        <name>Fe cation</name>
        <dbReference type="ChEBI" id="CHEBI:24875"/>
    </ligand>
</feature>
<comment type="cofactor">
    <cofactor evidence="7">
        <name>Zn(2+)</name>
        <dbReference type="ChEBI" id="CHEBI:29105"/>
    </cofactor>
    <text evidence="7">Binds 1 zinc ion per subunit.</text>
</comment>
<evidence type="ECO:0000256" key="3">
    <source>
        <dbReference type="ARBA" id="ARBA00022833"/>
    </source>
</evidence>
<name>A0A7V3YF10_9BACT</name>
<evidence type="ECO:0000256" key="8">
    <source>
        <dbReference type="PIRSR" id="PIRSR602481-2"/>
    </source>
</evidence>
<keyword evidence="7" id="KW-0479">Metal-binding</keyword>
<dbReference type="PANTHER" id="PTHR33202:SF7">
    <property type="entry name" value="FERRIC UPTAKE REGULATION PROTEIN"/>
    <property type="match status" value="1"/>
</dbReference>
<comment type="caution">
    <text evidence="9">The sequence shown here is derived from an EMBL/GenBank/DDBJ whole genome shotgun (WGS) entry which is preliminary data.</text>
</comment>
<gene>
    <name evidence="9" type="ORF">ENV30_00630</name>
</gene>
<keyword evidence="3 7" id="KW-0862">Zinc</keyword>
<reference evidence="9" key="1">
    <citation type="journal article" date="2020" name="mSystems">
        <title>Genome- and Community-Level Interaction Insights into Carbon Utilization and Element Cycling Functions of Hydrothermarchaeota in Hydrothermal Sediment.</title>
        <authorList>
            <person name="Zhou Z."/>
            <person name="Liu Y."/>
            <person name="Xu W."/>
            <person name="Pan J."/>
            <person name="Luo Z.H."/>
            <person name="Li M."/>
        </authorList>
    </citation>
    <scope>NUCLEOTIDE SEQUENCE [LARGE SCALE GENOMIC DNA]</scope>
    <source>
        <strain evidence="9">SpSt-747</strain>
    </source>
</reference>
<dbReference type="InterPro" id="IPR002481">
    <property type="entry name" value="FUR"/>
</dbReference>
<dbReference type="GO" id="GO:0045892">
    <property type="term" value="P:negative regulation of DNA-templated transcription"/>
    <property type="evidence" value="ECO:0007669"/>
    <property type="project" value="TreeGrafter"/>
</dbReference>
<dbReference type="GO" id="GO:1900376">
    <property type="term" value="P:regulation of secondary metabolite biosynthetic process"/>
    <property type="evidence" value="ECO:0007669"/>
    <property type="project" value="TreeGrafter"/>
</dbReference>
<dbReference type="PANTHER" id="PTHR33202">
    <property type="entry name" value="ZINC UPTAKE REGULATION PROTEIN"/>
    <property type="match status" value="1"/>
</dbReference>
<dbReference type="EMBL" id="DTFV01000009">
    <property type="protein sequence ID" value="HGI29812.1"/>
    <property type="molecule type" value="Genomic_DNA"/>
</dbReference>
<feature type="binding site" evidence="7">
    <location>
        <position position="108"/>
    </location>
    <ligand>
        <name>Zn(2+)</name>
        <dbReference type="ChEBI" id="CHEBI:29105"/>
    </ligand>
</feature>
<evidence type="ECO:0000256" key="7">
    <source>
        <dbReference type="PIRSR" id="PIRSR602481-1"/>
    </source>
</evidence>
<protein>
    <submittedName>
        <fullName evidence="9">Transcriptional repressor</fullName>
    </submittedName>
</protein>
<dbReference type="SUPFAM" id="SSF46785">
    <property type="entry name" value="Winged helix' DNA-binding domain"/>
    <property type="match status" value="1"/>
</dbReference>
<dbReference type="GO" id="GO:0000976">
    <property type="term" value="F:transcription cis-regulatory region binding"/>
    <property type="evidence" value="ECO:0007669"/>
    <property type="project" value="TreeGrafter"/>
</dbReference>
<dbReference type="GO" id="GO:0003700">
    <property type="term" value="F:DNA-binding transcription factor activity"/>
    <property type="evidence" value="ECO:0007669"/>
    <property type="project" value="InterPro"/>
</dbReference>
<feature type="binding site" evidence="7">
    <location>
        <position position="151"/>
    </location>
    <ligand>
        <name>Zn(2+)</name>
        <dbReference type="ChEBI" id="CHEBI:29105"/>
    </ligand>
</feature>
<dbReference type="CDD" id="cd07153">
    <property type="entry name" value="Fur_like"/>
    <property type="match status" value="1"/>
</dbReference>
<dbReference type="AlphaFoldDB" id="A0A7V3YF10"/>
<keyword evidence="6" id="KW-0804">Transcription</keyword>
<keyword evidence="5" id="KW-0238">DNA-binding</keyword>
<sequence length="155" mass="18619">MIIFFIEVKGLPESWKDVFHRFNKKATPSRRAILEVFEEKGQHLSAEDVYEHLRAKKKKVGIATVYRNLDLLLRMGILRKVNFGDGREHYEMIRRAAQFHHHLICTRCGQVVDCEEMTREEERFLQHLRKELEQRQGFAIHSYHIYFYGLCPRCR</sequence>